<feature type="transmembrane region" description="Helical" evidence="8">
    <location>
        <begin position="12"/>
        <end position="31"/>
    </location>
</feature>
<feature type="transmembrane region" description="Helical" evidence="8">
    <location>
        <begin position="150"/>
        <end position="169"/>
    </location>
</feature>
<reference evidence="9 10" key="1">
    <citation type="submission" date="2017-06" db="EMBL/GenBank/DDBJ databases">
        <authorList>
            <person name="Kim H.J."/>
            <person name="Triplett B.A."/>
        </authorList>
    </citation>
    <scope>NUCLEOTIDE SEQUENCE [LARGE SCALE GENOMIC DNA]</scope>
    <source>
        <strain evidence="9 10">SCA</strain>
    </source>
</reference>
<keyword evidence="10" id="KW-1185">Reference proteome</keyword>
<dbReference type="AlphaFoldDB" id="A0A239JZ93"/>
<feature type="transmembrane region" description="Helical" evidence="8">
    <location>
        <begin position="43"/>
        <end position="65"/>
    </location>
</feature>
<comment type="subcellular location">
    <subcellularLocation>
        <location evidence="1">Membrane</location>
        <topology evidence="1">Multi-pass membrane protein</topology>
    </subcellularLocation>
</comment>
<feature type="transmembrane region" description="Helical" evidence="8">
    <location>
        <begin position="307"/>
        <end position="324"/>
    </location>
</feature>
<feature type="transmembrane region" description="Helical" evidence="8">
    <location>
        <begin position="339"/>
        <end position="357"/>
    </location>
</feature>
<accession>A0A239JZ93</accession>
<evidence type="ECO:0000313" key="10">
    <source>
        <dbReference type="Proteomes" id="UP000198304"/>
    </source>
</evidence>
<dbReference type="EMBL" id="FZOJ01000040">
    <property type="protein sequence ID" value="SNT10164.1"/>
    <property type="molecule type" value="Genomic_DNA"/>
</dbReference>
<evidence type="ECO:0000256" key="6">
    <source>
        <dbReference type="ARBA" id="ARBA00022989"/>
    </source>
</evidence>
<protein>
    <submittedName>
        <fullName evidence="9">Spore germination protein (Amino acid permease)</fullName>
    </submittedName>
</protein>
<feature type="transmembrane region" description="Helical" evidence="8">
    <location>
        <begin position="85"/>
        <end position="108"/>
    </location>
</feature>
<name>A0A239JZ93_9FIRM</name>
<keyword evidence="5 8" id="KW-0812">Transmembrane</keyword>
<dbReference type="OrthoDB" id="1931502at2"/>
<evidence type="ECO:0000256" key="3">
    <source>
        <dbReference type="ARBA" id="ARBA00022448"/>
    </source>
</evidence>
<evidence type="ECO:0000256" key="2">
    <source>
        <dbReference type="ARBA" id="ARBA00007998"/>
    </source>
</evidence>
<feature type="transmembrane region" description="Helical" evidence="8">
    <location>
        <begin position="271"/>
        <end position="295"/>
    </location>
</feature>
<comment type="similarity">
    <text evidence="2">Belongs to the amino acid-polyamine-organocation (APC) superfamily. Spore germination protein (SGP) (TC 2.A.3.9) family.</text>
</comment>
<dbReference type="Proteomes" id="UP000198304">
    <property type="component" value="Unassembled WGS sequence"/>
</dbReference>
<dbReference type="RefSeq" id="WP_089285152.1">
    <property type="nucleotide sequence ID" value="NZ_FZOJ01000040.1"/>
</dbReference>
<dbReference type="InterPro" id="IPR004761">
    <property type="entry name" value="Spore_GerAB"/>
</dbReference>
<sequence length="368" mass="41699">MYQKYRNGEISAIQLHILIISFLICAGVLDLSRLVGAVSQQDAWISVFINGLFISFIMIIIVYTISRFPQYNFLQYISYLLGKPLGYLVAISYCFYAALVTATIIRLLSEMIYTWLLPNTSIYILNFIIVITALYMIRNGLTVLARFNEVIVFMLIPFFVLIFVGLPEASLINLRPIGGAGIVNILKGVVPSFFAFGGSEIVLVYYPYISDKQKPIMKYSVISIMLVTAFYTALVISQMAFYGPQEIQQVLYPSISYLSASIFPVIERLELFFTIFWIFTVLATIGIQYLASCIVLQNIFVAKKTSFFAYILAPVIYLLSLYPQNTAEVVDFGDTIGKIYTFYGLALPLLLLIMYFIKEKKSIDKKNS</sequence>
<organism evidence="9 10">
    <name type="scientific">Anaerovirgula multivorans</name>
    <dbReference type="NCBI Taxonomy" id="312168"/>
    <lineage>
        <taxon>Bacteria</taxon>
        <taxon>Bacillati</taxon>
        <taxon>Bacillota</taxon>
        <taxon>Clostridia</taxon>
        <taxon>Peptostreptococcales</taxon>
        <taxon>Natronincolaceae</taxon>
        <taxon>Anaerovirgula</taxon>
    </lineage>
</organism>
<evidence type="ECO:0000256" key="7">
    <source>
        <dbReference type="ARBA" id="ARBA00023136"/>
    </source>
</evidence>
<evidence type="ECO:0000256" key="1">
    <source>
        <dbReference type="ARBA" id="ARBA00004141"/>
    </source>
</evidence>
<keyword evidence="4" id="KW-0309">Germination</keyword>
<gene>
    <name evidence="9" type="ORF">SAMN05446037_10409</name>
</gene>
<dbReference type="Pfam" id="PF03845">
    <property type="entry name" value="Spore_permease"/>
    <property type="match status" value="1"/>
</dbReference>
<dbReference type="Gene3D" id="1.20.1740.10">
    <property type="entry name" value="Amino acid/polyamine transporter I"/>
    <property type="match status" value="1"/>
</dbReference>
<dbReference type="NCBIfam" id="TIGR00912">
    <property type="entry name" value="2A0309"/>
    <property type="match status" value="1"/>
</dbReference>
<evidence type="ECO:0000256" key="8">
    <source>
        <dbReference type="SAM" id="Phobius"/>
    </source>
</evidence>
<keyword evidence="3" id="KW-0813">Transport</keyword>
<feature type="transmembrane region" description="Helical" evidence="8">
    <location>
        <begin position="120"/>
        <end position="138"/>
    </location>
</feature>
<dbReference type="GO" id="GO:0009847">
    <property type="term" value="P:spore germination"/>
    <property type="evidence" value="ECO:0007669"/>
    <property type="project" value="InterPro"/>
</dbReference>
<dbReference type="PANTHER" id="PTHR34975">
    <property type="entry name" value="SPORE GERMINATION PROTEIN A2"/>
    <property type="match status" value="1"/>
</dbReference>
<keyword evidence="7 8" id="KW-0472">Membrane</keyword>
<evidence type="ECO:0000256" key="5">
    <source>
        <dbReference type="ARBA" id="ARBA00022692"/>
    </source>
</evidence>
<dbReference type="PANTHER" id="PTHR34975:SF2">
    <property type="entry name" value="SPORE GERMINATION PROTEIN A2"/>
    <property type="match status" value="1"/>
</dbReference>
<dbReference type="GO" id="GO:0016020">
    <property type="term" value="C:membrane"/>
    <property type="evidence" value="ECO:0007669"/>
    <property type="project" value="UniProtKB-SubCell"/>
</dbReference>
<proteinExistence type="inferred from homology"/>
<evidence type="ECO:0000256" key="4">
    <source>
        <dbReference type="ARBA" id="ARBA00022544"/>
    </source>
</evidence>
<evidence type="ECO:0000313" key="9">
    <source>
        <dbReference type="EMBL" id="SNT10164.1"/>
    </source>
</evidence>
<keyword evidence="6 8" id="KW-1133">Transmembrane helix</keyword>
<feature type="transmembrane region" description="Helical" evidence="8">
    <location>
        <begin position="221"/>
        <end position="242"/>
    </location>
</feature>